<dbReference type="EMBL" id="BPUB01000002">
    <property type="protein sequence ID" value="GJG59841.1"/>
    <property type="molecule type" value="Genomic_DNA"/>
</dbReference>
<feature type="domain" description="Pectinesterase catalytic" evidence="5">
    <location>
        <begin position="1011"/>
        <end position="1279"/>
    </location>
</feature>
<dbReference type="PANTHER" id="PTHR31321">
    <property type="entry name" value="ACYL-COA THIOESTER HYDROLASE YBHC-RELATED"/>
    <property type="match status" value="1"/>
</dbReference>
<feature type="domain" description="SbsA Ig-like" evidence="6">
    <location>
        <begin position="905"/>
        <end position="999"/>
    </location>
</feature>
<accession>A0A9R1CXW6</accession>
<dbReference type="GO" id="GO:0030599">
    <property type="term" value="F:pectinesterase activity"/>
    <property type="evidence" value="ECO:0007669"/>
    <property type="project" value="InterPro"/>
</dbReference>
<dbReference type="Proteomes" id="UP000825483">
    <property type="component" value="Unassembled WGS sequence"/>
</dbReference>
<sequence>MLIIGLATAQAIKVHTIGDSTMAQYDPNSTVTRGWGMYLQQFLNGITVNNRGKGGASTRSFYQGSQYWQSVKSQMSAGDYVLIQFAHNDEKNQGMDGDSLKAYYTRTGQTALAEKTDNRGTVPTGNYKQYLIKYVNETREAGCNPVLVSPICRKYFTGSTIRRNGRHDLGDNFSKLTANGVVTNQSIPETDHTMDYSYQMKLVADSMNVPFIDLTTATKELYEKYGDTQTNTLFFDGNGSTHLNETGATVVARMCAQKMKEQGILADNVNLNTELAVLPDSIDFGTGYKGQTLTKQAIIKGFELSPESGDITITATKGLDVSADQNTWGSTATIHYDAGMVVSSFYVKADIVSDDADINGQVTVSQGSTTITIPVSGKVVKITPGEAQDGVTTSWPLDNGTESSMSGDMSVPGLASVASMTIGSDLKVAAPQNIDGMSFYRVQPTATAAADDDANAITYTIVPKKGLTFVPTKFTMKAARFGTDGGNMDIVAAVGDNKVTLAENITPNRNNAKSGGHYSDYSFDIANLLSTGDPVTVKVYIKGLASSKQYGFRDVVLTGNFSGKAVDVKSYKLNVSSETPEAGTITVSPEGSVFDEGTEITLSTTENFSYHFIGWEDPEGNYVSERNPFTFNIDHDMTVKAVYEKATVYNLNVNLTGGARKNLVKVEPEGHLDGNTHQYETGTQVKLTALNNKIMTFTGWDDNSTNAERTITMDADKNVTATFSPADYIVGWDLYDDEPKSERAADYKSDSENAGLLSLRDSIGNTTSWLSRGAGNGQEHGKYAARIWRPLTDKLYFEISFSTRGLHNIVVSNDLGNDYNSYTTYYEQASVDGKHYETVGTFTLPDRGWAGNQDIALPDSFSNRDKVYVRWMPDYSSPLIGATSDKDGLSIAEIYVLGESDIANDTIPPTLVSSNPENAATGVSANGSIVLTFDEKVKAGNGDATLDGEALQPIVSGKTVVYKYSGLKYATAYTFVLPSGAITDRNGNAFGGTSITFTTMERTQPAARLYDAVVAADGTGDYKTLQEAIAAAPEGRTAPWLIFVKKGKYTGHVTIPSSKPYIHIIGQDKNLVTIADSRLSGGDKSYGISDGATLDIESDNNYIEGVDLQNSYGVEQNAGPQALALCSNGDKLIMNNIKLRSYQDTWYTGGGINHRAFITNSWIEGAVDFFYGQGDIMITNDTINIVRKNGGYIVAPNHPQGTKWGYVFLNNVITAPGVPSETSVWLGRPWHNAPKTVFINTKAEVTIPATGWYPTMGGIPALWAEYNTMDGDGNPVDLSHRRTDYYYTVKDGAGNTTDTIRGNSTTAVLTAEEAAQYTVKNVCGGDDAWNPEMTCEPCDAPLPTVSGAVISWEAIPYAICYVVTKDDEIAGFTTDTQFTTTAKGTYSVQAANEFGGLSAKAKVSVADGIDNIADTDKAGTVVGIYTIDGKRIMKTVPGINIIRYADGTVRKVVVR</sequence>
<dbReference type="GO" id="GO:0009279">
    <property type="term" value="C:cell outer membrane"/>
    <property type="evidence" value="ECO:0007669"/>
    <property type="project" value="TreeGrafter"/>
</dbReference>
<evidence type="ECO:0000256" key="4">
    <source>
        <dbReference type="ARBA" id="ARBA00023085"/>
    </source>
</evidence>
<proteinExistence type="inferred from homology"/>
<dbReference type="InterPro" id="IPR011050">
    <property type="entry name" value="Pectin_lyase_fold/virulence"/>
</dbReference>
<evidence type="ECO:0000256" key="2">
    <source>
        <dbReference type="ARBA" id="ARBA00022729"/>
    </source>
</evidence>
<name>A0A9R1CXW6_9BACT</name>
<feature type="domain" description="Bacterial repeat" evidence="7">
    <location>
        <begin position="668"/>
        <end position="725"/>
    </location>
</feature>
<dbReference type="InterPro" id="IPR000070">
    <property type="entry name" value="Pectinesterase_cat"/>
</dbReference>
<dbReference type="Gene3D" id="2.160.20.10">
    <property type="entry name" value="Single-stranded right-handed beta-helix, Pectin lyase-like"/>
    <property type="match status" value="1"/>
</dbReference>
<dbReference type="InterPro" id="IPR036514">
    <property type="entry name" value="SGNH_hydro_sf"/>
</dbReference>
<keyword evidence="4" id="KW-0063">Aspartyl esterase</keyword>
<dbReference type="Pfam" id="PF01095">
    <property type="entry name" value="Pectinesterase"/>
    <property type="match status" value="1"/>
</dbReference>
<dbReference type="SUPFAM" id="SSF51126">
    <property type="entry name" value="Pectin lyase-like"/>
    <property type="match status" value="1"/>
</dbReference>
<keyword evidence="2" id="KW-0732">Signal</keyword>
<dbReference type="InterPro" id="IPR032812">
    <property type="entry name" value="SbsA_Ig"/>
</dbReference>
<gene>
    <name evidence="8" type="ORF">PRLR5076_26920</name>
</gene>
<comment type="caution">
    <text evidence="8">The sequence shown here is derived from an EMBL/GenBank/DDBJ whole genome shotgun (WGS) entry which is preliminary data.</text>
</comment>
<evidence type="ECO:0000313" key="8">
    <source>
        <dbReference type="EMBL" id="GJG59841.1"/>
    </source>
</evidence>
<dbReference type="Pfam" id="PF00657">
    <property type="entry name" value="Lipase_GDSL"/>
    <property type="match status" value="1"/>
</dbReference>
<evidence type="ECO:0000259" key="7">
    <source>
        <dbReference type="Pfam" id="PF18998"/>
    </source>
</evidence>
<dbReference type="GO" id="GO:0042545">
    <property type="term" value="P:cell wall modification"/>
    <property type="evidence" value="ECO:0007669"/>
    <property type="project" value="InterPro"/>
</dbReference>
<keyword evidence="3" id="KW-0378">Hydrolase</keyword>
<evidence type="ECO:0008006" key="10">
    <source>
        <dbReference type="Google" id="ProtNLM"/>
    </source>
</evidence>
<dbReference type="Pfam" id="PF13205">
    <property type="entry name" value="Big_5"/>
    <property type="match status" value="1"/>
</dbReference>
<dbReference type="InterPro" id="IPR012334">
    <property type="entry name" value="Pectin_lyas_fold"/>
</dbReference>
<evidence type="ECO:0000259" key="5">
    <source>
        <dbReference type="Pfam" id="PF01095"/>
    </source>
</evidence>
<organism evidence="8 9">
    <name type="scientific">Prevotella lacticifex</name>
    <dbReference type="NCBI Taxonomy" id="2854755"/>
    <lineage>
        <taxon>Bacteria</taxon>
        <taxon>Pseudomonadati</taxon>
        <taxon>Bacteroidota</taxon>
        <taxon>Bacteroidia</taxon>
        <taxon>Bacteroidales</taxon>
        <taxon>Prevotellaceae</taxon>
        <taxon>Prevotella</taxon>
    </lineage>
</organism>
<reference evidence="8" key="1">
    <citation type="journal article" date="2022" name="Int. J. Syst. Evol. Microbiol.">
        <title>Prevotella lacticifex sp. nov., isolated from the rumen of cows.</title>
        <authorList>
            <person name="Shinkai T."/>
            <person name="Ikeyama N."/>
            <person name="Kumagai M."/>
            <person name="Ohmori H."/>
            <person name="Sakamoto M."/>
            <person name="Ohkuma M."/>
            <person name="Mitsumori M."/>
        </authorList>
    </citation>
    <scope>NUCLEOTIDE SEQUENCE</scope>
    <source>
        <strain evidence="8">R5076</strain>
    </source>
</reference>
<dbReference type="PANTHER" id="PTHR31321:SF57">
    <property type="entry name" value="PECTINESTERASE 53-RELATED"/>
    <property type="match status" value="1"/>
</dbReference>
<comment type="similarity">
    <text evidence="1">Belongs to the pectinesterase family.</text>
</comment>
<dbReference type="Gene3D" id="3.40.50.1110">
    <property type="entry name" value="SGNH hydrolase"/>
    <property type="match status" value="1"/>
</dbReference>
<keyword evidence="9" id="KW-1185">Reference proteome</keyword>
<dbReference type="InterPro" id="IPR044060">
    <property type="entry name" value="Bacterial_rp_domain"/>
</dbReference>
<evidence type="ECO:0000256" key="3">
    <source>
        <dbReference type="ARBA" id="ARBA00022801"/>
    </source>
</evidence>
<dbReference type="SUPFAM" id="SSF52266">
    <property type="entry name" value="SGNH hydrolase"/>
    <property type="match status" value="1"/>
</dbReference>
<dbReference type="InterPro" id="IPR001087">
    <property type="entry name" value="GDSL"/>
</dbReference>
<feature type="domain" description="Bacterial repeat" evidence="7">
    <location>
        <begin position="575"/>
        <end position="646"/>
    </location>
</feature>
<evidence type="ECO:0000313" key="9">
    <source>
        <dbReference type="Proteomes" id="UP000825483"/>
    </source>
</evidence>
<evidence type="ECO:0000259" key="6">
    <source>
        <dbReference type="Pfam" id="PF13205"/>
    </source>
</evidence>
<dbReference type="Pfam" id="PF18998">
    <property type="entry name" value="Flg_new_2"/>
    <property type="match status" value="2"/>
</dbReference>
<protein>
    <recommendedName>
        <fullName evidence="10">Pectinesterase</fullName>
    </recommendedName>
</protein>
<evidence type="ECO:0000256" key="1">
    <source>
        <dbReference type="ARBA" id="ARBA00008891"/>
    </source>
</evidence>